<comment type="caution">
    <text evidence="2">The sequence shown here is derived from an EMBL/GenBank/DDBJ whole genome shotgun (WGS) entry which is preliminary data.</text>
</comment>
<proteinExistence type="predicted"/>
<feature type="transmembrane region" description="Helical" evidence="1">
    <location>
        <begin position="45"/>
        <end position="64"/>
    </location>
</feature>
<keyword evidence="3" id="KW-1185">Reference proteome</keyword>
<dbReference type="Proteomes" id="UP000294835">
    <property type="component" value="Unassembled WGS sequence"/>
</dbReference>
<dbReference type="RefSeq" id="WP_132466505.1">
    <property type="nucleotide sequence ID" value="NZ_SLXP01000029.1"/>
</dbReference>
<keyword evidence="1" id="KW-0472">Membrane</keyword>
<accession>A0A4R2PIV4</accession>
<keyword evidence="1" id="KW-0812">Transmembrane</keyword>
<dbReference type="EMBL" id="SLXP01000029">
    <property type="protein sequence ID" value="TCP35413.1"/>
    <property type="molecule type" value="Genomic_DNA"/>
</dbReference>
<protein>
    <submittedName>
        <fullName evidence="2">Uncharacterized protein</fullName>
    </submittedName>
</protein>
<sequence>MVVTTALGILGFGAALWILFNLAVYALPFAIGLTTAMHLLEAEQGVILSLGAGLFAGAATLVFGELASARVRSVPIRFAIASIYALPAGLAGFHAVKGIAELAGAGPTAVTLLSWLGALAIGATAWVRITTVPGNGPSNSGP</sequence>
<reference evidence="2 3" key="1">
    <citation type="submission" date="2019-03" db="EMBL/GenBank/DDBJ databases">
        <title>Genomic Encyclopedia of Type Strains, Phase IV (KMG-IV): sequencing the most valuable type-strain genomes for metagenomic binning, comparative biology and taxonomic classification.</title>
        <authorList>
            <person name="Goeker M."/>
        </authorList>
    </citation>
    <scope>NUCLEOTIDE SEQUENCE [LARGE SCALE GENOMIC DNA]</scope>
    <source>
        <strain evidence="2 3">DSM 18063</strain>
    </source>
</reference>
<dbReference type="AlphaFoldDB" id="A0A4R2PIV4"/>
<evidence type="ECO:0000313" key="2">
    <source>
        <dbReference type="EMBL" id="TCP35413.1"/>
    </source>
</evidence>
<organism evidence="2 3">
    <name type="scientific">Rhodovulum marinum</name>
    <dbReference type="NCBI Taxonomy" id="320662"/>
    <lineage>
        <taxon>Bacteria</taxon>
        <taxon>Pseudomonadati</taxon>
        <taxon>Pseudomonadota</taxon>
        <taxon>Alphaproteobacteria</taxon>
        <taxon>Rhodobacterales</taxon>
        <taxon>Paracoccaceae</taxon>
        <taxon>Rhodovulum</taxon>
    </lineage>
</organism>
<feature type="transmembrane region" description="Helical" evidence="1">
    <location>
        <begin position="108"/>
        <end position="129"/>
    </location>
</feature>
<evidence type="ECO:0000256" key="1">
    <source>
        <dbReference type="SAM" id="Phobius"/>
    </source>
</evidence>
<gene>
    <name evidence="2" type="ORF">EV662_1292</name>
</gene>
<evidence type="ECO:0000313" key="3">
    <source>
        <dbReference type="Proteomes" id="UP000294835"/>
    </source>
</evidence>
<keyword evidence="1" id="KW-1133">Transmembrane helix</keyword>
<dbReference type="OrthoDB" id="7219977at2"/>
<name>A0A4R2PIV4_9RHOB</name>
<feature type="transmembrane region" description="Helical" evidence="1">
    <location>
        <begin position="76"/>
        <end position="96"/>
    </location>
</feature>
<feature type="transmembrane region" description="Helical" evidence="1">
    <location>
        <begin position="6"/>
        <end position="33"/>
    </location>
</feature>